<reference evidence="7 8" key="1">
    <citation type="submission" date="2024-01" db="EMBL/GenBank/DDBJ databases">
        <title>A telomere-to-telomere, gap-free genome of sweet tea (Lithocarpus litseifolius).</title>
        <authorList>
            <person name="Zhou J."/>
        </authorList>
    </citation>
    <scope>NUCLEOTIDE SEQUENCE [LARGE SCALE GENOMIC DNA]</scope>
    <source>
        <strain evidence="7">Zhou-2022a</strain>
        <tissue evidence="7">Leaf</tissue>
    </source>
</reference>
<dbReference type="AlphaFoldDB" id="A0AAW2E5L0"/>
<dbReference type="Proteomes" id="UP001459277">
    <property type="component" value="Unassembled WGS sequence"/>
</dbReference>
<dbReference type="InterPro" id="IPR007749">
    <property type="entry name" value="DUF677"/>
</dbReference>
<sequence>MACLKSSEECSLIELLEWSASLVSIPGLLSMYWARTDKKQGLPSPRVGPIWQYSVFKPYPPTVAFKMMRKSIRWPKLKSPFRRAGRSPKEHANSLSSVNEEYMEAFRTKSYTEMWDKVHDQLESTSMTRPSSSTSLSLHTHLSESLLEPRQETLADMIQGMDLHHLLIDYFKASLEACKICEILLQSVHQTHANYREIKRVIKLSRSVHDSADYTDDQCQVIFGKLAAFASMKNPLSIISLEQFRETRDGYMVLLRRLTSKHRKIKRNARFGKIWKKVGGVGLVMGHSAILILLLLFAFHSIVGIVAAPALLACSLGLCMKKMKGAWGGLKAKLLGKLGEQIDVAAKGVYILVNDFDTMSRMVKRLHDEVEHRKAVADICAKNGKFEILKEVVREFHVHESSFLEQLEELEEHIYLCFLTINRSRRLVIQEIMVAHH</sequence>
<organism evidence="7 8">
    <name type="scientific">Lithocarpus litseifolius</name>
    <dbReference type="NCBI Taxonomy" id="425828"/>
    <lineage>
        <taxon>Eukaryota</taxon>
        <taxon>Viridiplantae</taxon>
        <taxon>Streptophyta</taxon>
        <taxon>Embryophyta</taxon>
        <taxon>Tracheophyta</taxon>
        <taxon>Spermatophyta</taxon>
        <taxon>Magnoliopsida</taxon>
        <taxon>eudicotyledons</taxon>
        <taxon>Gunneridae</taxon>
        <taxon>Pentapetalae</taxon>
        <taxon>rosids</taxon>
        <taxon>fabids</taxon>
        <taxon>Fagales</taxon>
        <taxon>Fagaceae</taxon>
        <taxon>Lithocarpus</taxon>
    </lineage>
</organism>
<proteinExistence type="inferred from homology"/>
<keyword evidence="8" id="KW-1185">Reference proteome</keyword>
<dbReference type="Pfam" id="PF05055">
    <property type="entry name" value="DUF677"/>
    <property type="match status" value="1"/>
</dbReference>
<evidence type="ECO:0000313" key="7">
    <source>
        <dbReference type="EMBL" id="KAL0016928.1"/>
    </source>
</evidence>
<comment type="subcellular location">
    <subcellularLocation>
        <location evidence="1">Membrane</location>
    </subcellularLocation>
</comment>
<evidence type="ECO:0000256" key="5">
    <source>
        <dbReference type="ARBA" id="ARBA00023136"/>
    </source>
</evidence>
<feature type="transmembrane region" description="Helical" evidence="6">
    <location>
        <begin position="302"/>
        <end position="320"/>
    </location>
</feature>
<comment type="caution">
    <text evidence="7">The sequence shown here is derived from an EMBL/GenBank/DDBJ whole genome shotgun (WGS) entry which is preliminary data.</text>
</comment>
<keyword evidence="3 6" id="KW-0812">Transmembrane</keyword>
<evidence type="ECO:0000256" key="4">
    <source>
        <dbReference type="ARBA" id="ARBA00022989"/>
    </source>
</evidence>
<dbReference type="PANTHER" id="PTHR31113">
    <property type="entry name" value="UPF0496 PROTEIN 3-RELATED"/>
    <property type="match status" value="1"/>
</dbReference>
<keyword evidence="4 6" id="KW-1133">Transmembrane helix</keyword>
<dbReference type="GO" id="GO:0016020">
    <property type="term" value="C:membrane"/>
    <property type="evidence" value="ECO:0007669"/>
    <property type="project" value="UniProtKB-SubCell"/>
</dbReference>
<evidence type="ECO:0000256" key="6">
    <source>
        <dbReference type="SAM" id="Phobius"/>
    </source>
</evidence>
<dbReference type="EMBL" id="JAZDWU010000001">
    <property type="protein sequence ID" value="KAL0016928.1"/>
    <property type="molecule type" value="Genomic_DNA"/>
</dbReference>
<evidence type="ECO:0000313" key="8">
    <source>
        <dbReference type="Proteomes" id="UP001459277"/>
    </source>
</evidence>
<protein>
    <submittedName>
        <fullName evidence="7">Uncharacterized protein</fullName>
    </submittedName>
</protein>
<accession>A0AAW2E5L0</accession>
<gene>
    <name evidence="7" type="ORF">SO802_003997</name>
</gene>
<name>A0AAW2E5L0_9ROSI</name>
<evidence type="ECO:0000256" key="1">
    <source>
        <dbReference type="ARBA" id="ARBA00004370"/>
    </source>
</evidence>
<comment type="similarity">
    <text evidence="2">Belongs to the UPF0496 family.</text>
</comment>
<keyword evidence="5 6" id="KW-0472">Membrane</keyword>
<dbReference type="PANTHER" id="PTHR31113:SF20">
    <property type="entry name" value="UPF0496 PROTEIN 2-RELATED"/>
    <property type="match status" value="1"/>
</dbReference>
<evidence type="ECO:0000256" key="2">
    <source>
        <dbReference type="ARBA" id="ARBA00009074"/>
    </source>
</evidence>
<evidence type="ECO:0000256" key="3">
    <source>
        <dbReference type="ARBA" id="ARBA00022692"/>
    </source>
</evidence>